<evidence type="ECO:0000256" key="3">
    <source>
        <dbReference type="ARBA" id="ARBA00022679"/>
    </source>
</evidence>
<dbReference type="GO" id="GO:0005886">
    <property type="term" value="C:plasma membrane"/>
    <property type="evidence" value="ECO:0007669"/>
    <property type="project" value="TreeGrafter"/>
</dbReference>
<comment type="catalytic activity">
    <reaction evidence="11">
        <text>L-seryl-[protein] + ATP = O-phospho-L-seryl-[protein] + ADP + H(+)</text>
        <dbReference type="Rhea" id="RHEA:17989"/>
        <dbReference type="Rhea" id="RHEA-COMP:9863"/>
        <dbReference type="Rhea" id="RHEA-COMP:11604"/>
        <dbReference type="ChEBI" id="CHEBI:15378"/>
        <dbReference type="ChEBI" id="CHEBI:29999"/>
        <dbReference type="ChEBI" id="CHEBI:30616"/>
        <dbReference type="ChEBI" id="CHEBI:83421"/>
        <dbReference type="ChEBI" id="CHEBI:456216"/>
        <dbReference type="EC" id="2.7.11.1"/>
    </reaction>
</comment>
<dbReference type="AlphaFoldDB" id="A0A452ZI64"/>
<dbReference type="KEGG" id="ats:109743075"/>
<name>A0A452ZI64_AEGTS</name>
<dbReference type="InterPro" id="IPR000719">
    <property type="entry name" value="Prot_kinase_dom"/>
</dbReference>
<dbReference type="EnsemblPlants" id="AET1Gv20793300.11">
    <property type="protein sequence ID" value="AET1Gv20793300.11"/>
    <property type="gene ID" value="AET1Gv20793300"/>
</dbReference>
<dbReference type="OMA" id="ISISIME"/>
<dbReference type="GO" id="GO:0005524">
    <property type="term" value="F:ATP binding"/>
    <property type="evidence" value="ECO:0007669"/>
    <property type="project" value="UniProtKB-KW"/>
</dbReference>
<dbReference type="Proteomes" id="UP000015105">
    <property type="component" value="Chromosome 1D"/>
</dbReference>
<evidence type="ECO:0000256" key="2">
    <source>
        <dbReference type="ARBA" id="ARBA00022527"/>
    </source>
</evidence>
<comment type="catalytic activity">
    <reaction evidence="10">
        <text>L-threonyl-[protein] + ATP = O-phospho-L-threonyl-[protein] + ADP + H(+)</text>
        <dbReference type="Rhea" id="RHEA:46608"/>
        <dbReference type="Rhea" id="RHEA-COMP:11060"/>
        <dbReference type="Rhea" id="RHEA-COMP:11605"/>
        <dbReference type="ChEBI" id="CHEBI:15378"/>
        <dbReference type="ChEBI" id="CHEBI:30013"/>
        <dbReference type="ChEBI" id="CHEBI:30616"/>
        <dbReference type="ChEBI" id="CHEBI:61977"/>
        <dbReference type="ChEBI" id="CHEBI:456216"/>
        <dbReference type="EC" id="2.7.11.1"/>
    </reaction>
</comment>
<keyword evidence="9" id="KW-0325">Glycoprotein</keyword>
<dbReference type="Gene3D" id="1.10.510.10">
    <property type="entry name" value="Transferase(Phosphotransferase) domain 1"/>
    <property type="match status" value="1"/>
</dbReference>
<evidence type="ECO:0000256" key="9">
    <source>
        <dbReference type="ARBA" id="ARBA00023180"/>
    </source>
</evidence>
<dbReference type="PANTHER" id="PTHR27002">
    <property type="entry name" value="RECEPTOR-LIKE SERINE/THREONINE-PROTEIN KINASE SD1-8"/>
    <property type="match status" value="1"/>
</dbReference>
<dbReference type="SMART" id="SM00220">
    <property type="entry name" value="S_TKc"/>
    <property type="match status" value="1"/>
</dbReference>
<dbReference type="Gene3D" id="3.30.200.20">
    <property type="entry name" value="Phosphorylase Kinase, domain 1"/>
    <property type="match status" value="1"/>
</dbReference>
<evidence type="ECO:0000256" key="4">
    <source>
        <dbReference type="ARBA" id="ARBA00022729"/>
    </source>
</evidence>
<keyword evidence="12" id="KW-0812">Transmembrane</keyword>
<dbReference type="RefSeq" id="XP_040245125.1">
    <property type="nucleotide sequence ID" value="XM_040389191.3"/>
</dbReference>
<dbReference type="EC" id="2.7.11.1" evidence="1"/>
<evidence type="ECO:0000256" key="10">
    <source>
        <dbReference type="ARBA" id="ARBA00047899"/>
    </source>
</evidence>
<keyword evidence="4" id="KW-0732">Signal</keyword>
<evidence type="ECO:0000256" key="6">
    <source>
        <dbReference type="ARBA" id="ARBA00022777"/>
    </source>
</evidence>
<evidence type="ECO:0000259" key="13">
    <source>
        <dbReference type="PROSITE" id="PS50011"/>
    </source>
</evidence>
<keyword evidence="15" id="KW-1185">Reference proteome</keyword>
<dbReference type="OrthoDB" id="663250at2759"/>
<dbReference type="RefSeq" id="XP_073356550.1">
    <property type="nucleotide sequence ID" value="XM_073500449.1"/>
</dbReference>
<dbReference type="FunFam" id="3.30.200.20:FF:000195">
    <property type="entry name" value="G-type lectin S-receptor-like serine/threonine-protein kinase"/>
    <property type="match status" value="1"/>
</dbReference>
<evidence type="ECO:0000256" key="12">
    <source>
        <dbReference type="SAM" id="Phobius"/>
    </source>
</evidence>
<keyword evidence="7" id="KW-0067">ATP-binding</keyword>
<evidence type="ECO:0000256" key="5">
    <source>
        <dbReference type="ARBA" id="ARBA00022741"/>
    </source>
</evidence>
<dbReference type="FunFam" id="1.10.510.10:FF:000060">
    <property type="entry name" value="G-type lectin S-receptor-like serine/threonine-protein kinase"/>
    <property type="match status" value="1"/>
</dbReference>
<evidence type="ECO:0000256" key="1">
    <source>
        <dbReference type="ARBA" id="ARBA00012513"/>
    </source>
</evidence>
<dbReference type="InterPro" id="IPR011009">
    <property type="entry name" value="Kinase-like_dom_sf"/>
</dbReference>
<sequence>MTKKARRKITRDRNLKILVNAIIVPLLATLFCFIVCFVLIRAHKKEKAGLQDKPNINVNEDELVWGLEGKDSEFTFFDFSQISNATSNFSDENKLGQGGFGPVYKGQFPDGREMAIKRLASNSGQGFTEFKNEVQLIAKLQHTNLVRLLGCCSQRREKMVIYEYLPNKSLDFFIFADDTKRALLKWNKRLAIIEGIAQGLLYLHKHSRLRVIRRDLKASNILLDNEMQPKISDFGLAKIFSSDDIEGNTTRIVGTYGYMARLLSMLLLESFSTKSDVFSFGVLILEIISGKRNSCFDQQGSFFNLLGDTWKSWKEKRCLELLDASLALDISSSDIMRCVSIALSCVQENADDQPTMSDVVSMLSTENMTLPEPNNRAYFQVRVRKEVASIVLGPSSSNEMTISVLCSR</sequence>
<dbReference type="STRING" id="200361.A0A452ZI64"/>
<reference evidence="14" key="5">
    <citation type="journal article" date="2021" name="G3 (Bethesda)">
        <title>Aegilops tauschii genome assembly Aet v5.0 features greater sequence contiguity and improved annotation.</title>
        <authorList>
            <person name="Wang L."/>
            <person name="Zhu T."/>
            <person name="Rodriguez J.C."/>
            <person name="Deal K.R."/>
            <person name="Dubcovsky J."/>
            <person name="McGuire P.E."/>
            <person name="Lux T."/>
            <person name="Spannagl M."/>
            <person name="Mayer K.F.X."/>
            <person name="Baldrich P."/>
            <person name="Meyers B.C."/>
            <person name="Huo N."/>
            <person name="Gu Y.Q."/>
            <person name="Zhou H."/>
            <person name="Devos K.M."/>
            <person name="Bennetzen J.L."/>
            <person name="Unver T."/>
            <person name="Budak H."/>
            <person name="Gulick P.J."/>
            <person name="Galiba G."/>
            <person name="Kalapos B."/>
            <person name="Nelson D.R."/>
            <person name="Li P."/>
            <person name="You F.M."/>
            <person name="Luo M.C."/>
            <person name="Dvorak J."/>
        </authorList>
    </citation>
    <scope>NUCLEOTIDE SEQUENCE [LARGE SCALE GENOMIC DNA]</scope>
    <source>
        <strain evidence="14">cv. AL8/78</strain>
    </source>
</reference>
<evidence type="ECO:0000256" key="7">
    <source>
        <dbReference type="ARBA" id="ARBA00022840"/>
    </source>
</evidence>
<dbReference type="GeneID" id="109743075"/>
<dbReference type="PANTHER" id="PTHR27002:SF935">
    <property type="entry name" value="OS11G0681400 PROTEIN"/>
    <property type="match status" value="1"/>
</dbReference>
<dbReference type="Gramene" id="AET1Gv20793300.11">
    <property type="protein sequence ID" value="AET1Gv20793300.11"/>
    <property type="gene ID" value="AET1Gv20793300"/>
</dbReference>
<proteinExistence type="predicted"/>
<dbReference type="SUPFAM" id="SSF56112">
    <property type="entry name" value="Protein kinase-like (PK-like)"/>
    <property type="match status" value="1"/>
</dbReference>
<reference evidence="14" key="4">
    <citation type="submission" date="2019-03" db="UniProtKB">
        <authorList>
            <consortium name="EnsemblPlants"/>
        </authorList>
    </citation>
    <scope>IDENTIFICATION</scope>
</reference>
<dbReference type="GO" id="GO:0004674">
    <property type="term" value="F:protein serine/threonine kinase activity"/>
    <property type="evidence" value="ECO:0007669"/>
    <property type="project" value="UniProtKB-KW"/>
</dbReference>
<dbReference type="PROSITE" id="PS50011">
    <property type="entry name" value="PROTEIN_KINASE_DOM"/>
    <property type="match status" value="1"/>
</dbReference>
<keyword evidence="2" id="KW-0723">Serine/threonine-protein kinase</keyword>
<keyword evidence="3" id="KW-0808">Transferase</keyword>
<reference evidence="15" key="2">
    <citation type="journal article" date="2017" name="Nat. Plants">
        <title>The Aegilops tauschii genome reveals multiple impacts of transposons.</title>
        <authorList>
            <person name="Zhao G."/>
            <person name="Zou C."/>
            <person name="Li K."/>
            <person name="Wang K."/>
            <person name="Li T."/>
            <person name="Gao L."/>
            <person name="Zhang X."/>
            <person name="Wang H."/>
            <person name="Yang Z."/>
            <person name="Liu X."/>
            <person name="Jiang W."/>
            <person name="Mao L."/>
            <person name="Kong X."/>
            <person name="Jiao Y."/>
            <person name="Jia J."/>
        </authorList>
    </citation>
    <scope>NUCLEOTIDE SEQUENCE [LARGE SCALE GENOMIC DNA]</scope>
    <source>
        <strain evidence="15">cv. AL8/78</strain>
    </source>
</reference>
<dbReference type="Pfam" id="PF07714">
    <property type="entry name" value="PK_Tyr_Ser-Thr"/>
    <property type="match status" value="1"/>
</dbReference>
<keyword evidence="12" id="KW-0472">Membrane</keyword>
<dbReference type="RefSeq" id="XP_073356549.1">
    <property type="nucleotide sequence ID" value="XM_073500448.1"/>
</dbReference>
<keyword evidence="6" id="KW-0418">Kinase</keyword>
<evidence type="ECO:0000313" key="15">
    <source>
        <dbReference type="Proteomes" id="UP000015105"/>
    </source>
</evidence>
<feature type="transmembrane region" description="Helical" evidence="12">
    <location>
        <begin position="21"/>
        <end position="40"/>
    </location>
</feature>
<reference evidence="14" key="3">
    <citation type="journal article" date="2017" name="Nature">
        <title>Genome sequence of the progenitor of the wheat D genome Aegilops tauschii.</title>
        <authorList>
            <person name="Luo M.C."/>
            <person name="Gu Y.Q."/>
            <person name="Puiu D."/>
            <person name="Wang H."/>
            <person name="Twardziok S.O."/>
            <person name="Deal K.R."/>
            <person name="Huo N."/>
            <person name="Zhu T."/>
            <person name="Wang L."/>
            <person name="Wang Y."/>
            <person name="McGuire P.E."/>
            <person name="Liu S."/>
            <person name="Long H."/>
            <person name="Ramasamy R.K."/>
            <person name="Rodriguez J.C."/>
            <person name="Van S.L."/>
            <person name="Yuan L."/>
            <person name="Wang Z."/>
            <person name="Xia Z."/>
            <person name="Xiao L."/>
            <person name="Anderson O.D."/>
            <person name="Ouyang S."/>
            <person name="Liang Y."/>
            <person name="Zimin A.V."/>
            <person name="Pertea G."/>
            <person name="Qi P."/>
            <person name="Bennetzen J.L."/>
            <person name="Dai X."/>
            <person name="Dawson M.W."/>
            <person name="Muller H.G."/>
            <person name="Kugler K."/>
            <person name="Rivarola-Duarte L."/>
            <person name="Spannagl M."/>
            <person name="Mayer K.F.X."/>
            <person name="Lu F.H."/>
            <person name="Bevan M.W."/>
            <person name="Leroy P."/>
            <person name="Li P."/>
            <person name="You F.M."/>
            <person name="Sun Q."/>
            <person name="Liu Z."/>
            <person name="Lyons E."/>
            <person name="Wicker T."/>
            <person name="Salzberg S.L."/>
            <person name="Devos K.M."/>
            <person name="Dvorak J."/>
        </authorList>
    </citation>
    <scope>NUCLEOTIDE SEQUENCE [LARGE SCALE GENOMIC DNA]</scope>
    <source>
        <strain evidence="14">cv. AL8/78</strain>
    </source>
</reference>
<evidence type="ECO:0000256" key="11">
    <source>
        <dbReference type="ARBA" id="ARBA00048679"/>
    </source>
</evidence>
<organism evidence="14 15">
    <name type="scientific">Aegilops tauschii subsp. strangulata</name>
    <name type="common">Goatgrass</name>
    <dbReference type="NCBI Taxonomy" id="200361"/>
    <lineage>
        <taxon>Eukaryota</taxon>
        <taxon>Viridiplantae</taxon>
        <taxon>Streptophyta</taxon>
        <taxon>Embryophyta</taxon>
        <taxon>Tracheophyta</taxon>
        <taxon>Spermatophyta</taxon>
        <taxon>Magnoliopsida</taxon>
        <taxon>Liliopsida</taxon>
        <taxon>Poales</taxon>
        <taxon>Poaceae</taxon>
        <taxon>BOP clade</taxon>
        <taxon>Pooideae</taxon>
        <taxon>Triticodae</taxon>
        <taxon>Triticeae</taxon>
        <taxon>Triticinae</taxon>
        <taxon>Aegilops</taxon>
    </lineage>
</organism>
<keyword evidence="12" id="KW-1133">Transmembrane helix</keyword>
<reference evidence="15" key="1">
    <citation type="journal article" date="2014" name="Science">
        <title>Ancient hybridizations among the ancestral genomes of bread wheat.</title>
        <authorList>
            <consortium name="International Wheat Genome Sequencing Consortium,"/>
            <person name="Marcussen T."/>
            <person name="Sandve S.R."/>
            <person name="Heier L."/>
            <person name="Spannagl M."/>
            <person name="Pfeifer M."/>
            <person name="Jakobsen K.S."/>
            <person name="Wulff B.B."/>
            <person name="Steuernagel B."/>
            <person name="Mayer K.F."/>
            <person name="Olsen O.A."/>
        </authorList>
    </citation>
    <scope>NUCLEOTIDE SEQUENCE [LARGE SCALE GENOMIC DNA]</scope>
    <source>
        <strain evidence="15">cv. AL8/78</strain>
    </source>
</reference>
<evidence type="ECO:0000256" key="8">
    <source>
        <dbReference type="ARBA" id="ARBA00023157"/>
    </source>
</evidence>
<feature type="domain" description="Protein kinase" evidence="13">
    <location>
        <begin position="89"/>
        <end position="370"/>
    </location>
</feature>
<evidence type="ECO:0000313" key="14">
    <source>
        <dbReference type="EnsemblPlants" id="AET1Gv20793300.11"/>
    </source>
</evidence>
<protein>
    <recommendedName>
        <fullName evidence="1">non-specific serine/threonine protein kinase</fullName>
        <ecNumber evidence="1">2.7.11.1</ecNumber>
    </recommendedName>
</protein>
<dbReference type="InterPro" id="IPR001245">
    <property type="entry name" value="Ser-Thr/Tyr_kinase_cat_dom"/>
</dbReference>
<accession>A0A452ZI64</accession>
<keyword evidence="5" id="KW-0547">Nucleotide-binding</keyword>
<keyword evidence="8" id="KW-1015">Disulfide bond</keyword>